<reference evidence="1 2" key="1">
    <citation type="journal article" date="2018" name="J. Allergy Clin. Immunol.">
        <title>High-quality assembly of Dermatophagoides pteronyssinus genome and transcriptome reveals a wide range of novel allergens.</title>
        <authorList>
            <person name="Liu X.Y."/>
            <person name="Yang K.Y."/>
            <person name="Wang M.Q."/>
            <person name="Kwok J.S."/>
            <person name="Zeng X."/>
            <person name="Yang Z."/>
            <person name="Xiao X.J."/>
            <person name="Lau C.P."/>
            <person name="Li Y."/>
            <person name="Huang Z.M."/>
            <person name="Ba J.G."/>
            <person name="Yim A.K."/>
            <person name="Ouyang C.Y."/>
            <person name="Ngai S.M."/>
            <person name="Chan T.F."/>
            <person name="Leung E.L."/>
            <person name="Liu L."/>
            <person name="Liu Z.G."/>
            <person name="Tsui S.K."/>
        </authorList>
    </citation>
    <scope>NUCLEOTIDE SEQUENCE [LARGE SCALE GENOMIC DNA]</scope>
    <source>
        <strain evidence="1">Derp</strain>
    </source>
</reference>
<proteinExistence type="predicted"/>
<evidence type="ECO:0000313" key="1">
    <source>
        <dbReference type="EMBL" id="KAH9419152.1"/>
    </source>
</evidence>
<reference evidence="1 2" key="2">
    <citation type="journal article" date="2022" name="Mol. Biol. Evol.">
        <title>Comparative Genomics Reveals Insights into the Divergent Evolution of Astigmatic Mites and Household Pest Adaptations.</title>
        <authorList>
            <person name="Xiong Q."/>
            <person name="Wan A.T."/>
            <person name="Liu X."/>
            <person name="Fung C.S."/>
            <person name="Xiao X."/>
            <person name="Malainual N."/>
            <person name="Hou J."/>
            <person name="Wang L."/>
            <person name="Wang M."/>
            <person name="Yang K.Y."/>
            <person name="Cui Y."/>
            <person name="Leung E.L."/>
            <person name="Nong W."/>
            <person name="Shin S.K."/>
            <person name="Au S.W."/>
            <person name="Jeong K.Y."/>
            <person name="Chew F.T."/>
            <person name="Hui J.H."/>
            <person name="Leung T.F."/>
            <person name="Tungtrongchitr A."/>
            <person name="Zhong N."/>
            <person name="Liu Z."/>
            <person name="Tsui S.K."/>
        </authorList>
    </citation>
    <scope>NUCLEOTIDE SEQUENCE [LARGE SCALE GENOMIC DNA]</scope>
    <source>
        <strain evidence="1">Derp</strain>
    </source>
</reference>
<name>A0ABQ8J963_DERPT</name>
<accession>A0ABQ8J963</accession>
<dbReference type="Proteomes" id="UP000887458">
    <property type="component" value="Unassembled WGS sequence"/>
</dbReference>
<sequence length="61" mass="7089">MLTTISIQNKDIQGAFSINNNNLMLCAINDIFPNVSFDISGVLFLVRFVYFNHHHHHHHIE</sequence>
<dbReference type="EMBL" id="NJHN03000060">
    <property type="protein sequence ID" value="KAH9419152.1"/>
    <property type="molecule type" value="Genomic_DNA"/>
</dbReference>
<gene>
    <name evidence="1" type="ORF">DERP_005656</name>
</gene>
<keyword evidence="2" id="KW-1185">Reference proteome</keyword>
<organism evidence="1 2">
    <name type="scientific">Dermatophagoides pteronyssinus</name>
    <name type="common">European house dust mite</name>
    <dbReference type="NCBI Taxonomy" id="6956"/>
    <lineage>
        <taxon>Eukaryota</taxon>
        <taxon>Metazoa</taxon>
        <taxon>Ecdysozoa</taxon>
        <taxon>Arthropoda</taxon>
        <taxon>Chelicerata</taxon>
        <taxon>Arachnida</taxon>
        <taxon>Acari</taxon>
        <taxon>Acariformes</taxon>
        <taxon>Sarcoptiformes</taxon>
        <taxon>Astigmata</taxon>
        <taxon>Psoroptidia</taxon>
        <taxon>Analgoidea</taxon>
        <taxon>Pyroglyphidae</taxon>
        <taxon>Dermatophagoidinae</taxon>
        <taxon>Dermatophagoides</taxon>
    </lineage>
</organism>
<protein>
    <submittedName>
        <fullName evidence="1">Uncharacterized protein</fullName>
    </submittedName>
</protein>
<evidence type="ECO:0000313" key="2">
    <source>
        <dbReference type="Proteomes" id="UP000887458"/>
    </source>
</evidence>
<comment type="caution">
    <text evidence="1">The sequence shown here is derived from an EMBL/GenBank/DDBJ whole genome shotgun (WGS) entry which is preliminary data.</text>
</comment>